<dbReference type="EMBL" id="JANTYZ010000009">
    <property type="protein sequence ID" value="MCS3866104.1"/>
    <property type="molecule type" value="Genomic_DNA"/>
</dbReference>
<name>A0A9X2U3D5_9BACT</name>
<protein>
    <submittedName>
        <fullName evidence="1">Uncharacterized protein</fullName>
    </submittedName>
</protein>
<dbReference type="EMBL" id="JANUBF010000043">
    <property type="protein sequence ID" value="MCS4038181.1"/>
    <property type="molecule type" value="Genomic_DNA"/>
</dbReference>
<dbReference type="Proteomes" id="UP001155040">
    <property type="component" value="Unassembled WGS sequence"/>
</dbReference>
<evidence type="ECO:0000313" key="2">
    <source>
        <dbReference type="EMBL" id="MCS4038181.1"/>
    </source>
</evidence>
<proteinExistence type="predicted"/>
<sequence length="37" mass="4189">MRFCVPDLRPESLRAALLAAHRTHLLLCAFIALQMLP</sequence>
<comment type="caution">
    <text evidence="1">The sequence shown here is derived from an EMBL/GenBank/DDBJ whole genome shotgun (WGS) entry which is preliminary data.</text>
</comment>
<organism evidence="1 3">
    <name type="scientific">Salinibacter ruber</name>
    <dbReference type="NCBI Taxonomy" id="146919"/>
    <lineage>
        <taxon>Bacteria</taxon>
        <taxon>Pseudomonadati</taxon>
        <taxon>Rhodothermota</taxon>
        <taxon>Rhodothermia</taxon>
        <taxon>Rhodothermales</taxon>
        <taxon>Salinibacteraceae</taxon>
        <taxon>Salinibacter</taxon>
    </lineage>
</organism>
<dbReference type="Proteomes" id="UP001155034">
    <property type="component" value="Unassembled WGS sequence"/>
</dbReference>
<evidence type="ECO:0000313" key="3">
    <source>
        <dbReference type="Proteomes" id="UP001155034"/>
    </source>
</evidence>
<evidence type="ECO:0000313" key="1">
    <source>
        <dbReference type="EMBL" id="MCS3866104.1"/>
    </source>
</evidence>
<dbReference type="AlphaFoldDB" id="A0A9X2U3D5"/>
<accession>A0A9X2U3D5</accession>
<gene>
    <name evidence="1" type="ORF">GGP82_002675</name>
    <name evidence="2" type="ORF">GGQ01_003271</name>
</gene>
<reference evidence="1" key="1">
    <citation type="submission" date="2022-08" db="EMBL/GenBank/DDBJ databases">
        <title>Genomic Encyclopedia of Type Strains, Phase V (KMG-V): Genome sequencing to study the core and pangenomes of soil and plant-associated prokaryotes.</title>
        <authorList>
            <person name="Whitman W."/>
        </authorList>
    </citation>
    <scope>NUCLEOTIDE SEQUENCE</scope>
    <source>
        <strain evidence="1">SP2016B</strain>
        <strain evidence="2">SP3012</strain>
    </source>
</reference>